<dbReference type="Proteomes" id="UP000078559">
    <property type="component" value="Unassembled WGS sequence"/>
</dbReference>
<organism evidence="3 4">
    <name type="scientific">Cytospora mali</name>
    <name type="common">Apple Valsa canker fungus</name>
    <name type="synonym">Valsa mali</name>
    <dbReference type="NCBI Taxonomy" id="578113"/>
    <lineage>
        <taxon>Eukaryota</taxon>
        <taxon>Fungi</taxon>
        <taxon>Dikarya</taxon>
        <taxon>Ascomycota</taxon>
        <taxon>Pezizomycotina</taxon>
        <taxon>Sordariomycetes</taxon>
        <taxon>Sordariomycetidae</taxon>
        <taxon>Diaporthales</taxon>
        <taxon>Cytosporaceae</taxon>
        <taxon>Cytospora</taxon>
    </lineage>
</organism>
<protein>
    <submittedName>
        <fullName evidence="3">O-acetyl-ADP-ribose deacetylase MACROD1</fullName>
    </submittedName>
</protein>
<dbReference type="PANTHER" id="PTHR11106">
    <property type="entry name" value="GANGLIOSIDE INDUCED DIFFERENTIATION ASSOCIATED PROTEIN 2-RELATED"/>
    <property type="match status" value="1"/>
</dbReference>
<gene>
    <name evidence="3" type="ORF">VM1G_10492</name>
</gene>
<dbReference type="EMBL" id="KN796114">
    <property type="protein sequence ID" value="KUI63734.1"/>
    <property type="molecule type" value="Genomic_DNA"/>
</dbReference>
<proteinExistence type="predicted"/>
<dbReference type="Gene3D" id="3.40.220.10">
    <property type="entry name" value="Leucine Aminopeptidase, subunit E, domain 1"/>
    <property type="match status" value="1"/>
</dbReference>
<dbReference type="InterPro" id="IPR002589">
    <property type="entry name" value="Macro_dom"/>
</dbReference>
<dbReference type="OrthoDB" id="6077599at2759"/>
<sequence length="287" mass="30728">MSFGHSATRTVKMSLLAVDEIPTLSLLYKLGKLAPAPEGTEVPTTLSFTPTGPITPSKALNDRVCLVRHDITKLKVDAITNAANQSLLGGGGIDGAIHSAAGYGLLEECRTLKGCKTGDAKVTGGHRLPAKKVIHAVGPVYDVVHPDKSEELLTKAYNKVLNLAVDNDCKSLALCGISTGVYGYPPREAAPVAISAVKKFLEGEKGQKLEKVVFVTWVKQDVESHAEFLPIYFPPVEETAKTESPKLSKADAEEVRAAEEVANKLPDVPKSEPGESEHPEKKQKQSQ</sequence>
<dbReference type="CDD" id="cd02908">
    <property type="entry name" value="Macro_OAADPr_deacetylase"/>
    <property type="match status" value="1"/>
</dbReference>
<dbReference type="InterPro" id="IPR043472">
    <property type="entry name" value="Macro_dom-like"/>
</dbReference>
<dbReference type="SUPFAM" id="SSF52949">
    <property type="entry name" value="Macro domain-like"/>
    <property type="match status" value="1"/>
</dbReference>
<evidence type="ECO:0000259" key="2">
    <source>
        <dbReference type="PROSITE" id="PS51154"/>
    </source>
</evidence>
<keyword evidence="4" id="KW-1185">Reference proteome</keyword>
<dbReference type="PROSITE" id="PS51154">
    <property type="entry name" value="MACRO"/>
    <property type="match status" value="1"/>
</dbReference>
<dbReference type="AlphaFoldDB" id="A0A194VHX1"/>
<name>A0A194VHX1_CYTMA</name>
<evidence type="ECO:0000313" key="3">
    <source>
        <dbReference type="EMBL" id="KUI63734.1"/>
    </source>
</evidence>
<feature type="region of interest" description="Disordered" evidence="1">
    <location>
        <begin position="239"/>
        <end position="287"/>
    </location>
</feature>
<evidence type="ECO:0000313" key="4">
    <source>
        <dbReference type="Proteomes" id="UP000078559"/>
    </source>
</evidence>
<dbReference type="SMR" id="A0A194VHX1"/>
<dbReference type="SMART" id="SM00506">
    <property type="entry name" value="A1pp"/>
    <property type="match status" value="1"/>
</dbReference>
<evidence type="ECO:0000256" key="1">
    <source>
        <dbReference type="SAM" id="MobiDB-lite"/>
    </source>
</evidence>
<accession>A0A194VHX1</accession>
<feature type="domain" description="Macro" evidence="2">
    <location>
        <begin position="51"/>
        <end position="233"/>
    </location>
</feature>
<dbReference type="PANTHER" id="PTHR11106:SF27">
    <property type="entry name" value="MACRO DOMAIN-CONTAINING PROTEIN"/>
    <property type="match status" value="1"/>
</dbReference>
<dbReference type="Pfam" id="PF01661">
    <property type="entry name" value="Macro"/>
    <property type="match status" value="1"/>
</dbReference>
<reference evidence="3" key="1">
    <citation type="submission" date="2014-12" db="EMBL/GenBank/DDBJ databases">
        <title>Genome Sequence of Valsa Canker Pathogens Uncovers a Specific Adaption of Colonization on Woody Bark.</title>
        <authorList>
            <person name="Yin Z."/>
            <person name="Liu H."/>
            <person name="Gao X."/>
            <person name="Li Z."/>
            <person name="Song N."/>
            <person name="Ke X."/>
            <person name="Dai Q."/>
            <person name="Wu Y."/>
            <person name="Sun Y."/>
            <person name="Xu J.-R."/>
            <person name="Kang Z.K."/>
            <person name="Wang L."/>
            <person name="Huang L."/>
        </authorList>
    </citation>
    <scope>NUCLEOTIDE SEQUENCE [LARGE SCALE GENOMIC DNA]</scope>
    <source>
        <strain evidence="3">03-8</strain>
    </source>
</reference>